<dbReference type="Pfam" id="PF07598">
    <property type="entry name" value="DUF1561"/>
    <property type="match status" value="1"/>
</dbReference>
<evidence type="ECO:0000313" key="2">
    <source>
        <dbReference type="Proteomes" id="UP000005013"/>
    </source>
</evidence>
<dbReference type="OrthoDB" id="5313874at2"/>
<keyword evidence="2" id="KW-1185">Reference proteome</keyword>
<accession>I0ESI4</accession>
<dbReference type="Proteomes" id="UP000005013">
    <property type="component" value="Chromosome"/>
</dbReference>
<dbReference type="STRING" id="1163745.HCD_04445"/>
<gene>
    <name evidence="1" type="ordered locus">HCD_04445</name>
</gene>
<organism evidence="1 2">
    <name type="scientific">Helicobacter cetorum (strain ATCC BAA-540 / CCUG 52418 / MIT 99-5656)</name>
    <dbReference type="NCBI Taxonomy" id="1163745"/>
    <lineage>
        <taxon>Bacteria</taxon>
        <taxon>Pseudomonadati</taxon>
        <taxon>Campylobacterota</taxon>
        <taxon>Epsilonproteobacteria</taxon>
        <taxon>Campylobacterales</taxon>
        <taxon>Helicobacteraceae</taxon>
        <taxon>Helicobacter</taxon>
    </lineage>
</organism>
<dbReference type="AlphaFoldDB" id="I0ESI4"/>
<dbReference type="eggNOG" id="ENOG5033RPQ">
    <property type="taxonomic scope" value="Bacteria"/>
</dbReference>
<dbReference type="RefSeq" id="WP_014659410.1">
    <property type="nucleotide sequence ID" value="NC_017735.1"/>
</dbReference>
<dbReference type="PATRIC" id="fig|1163745.3.peg.938"/>
<proteinExistence type="predicted"/>
<dbReference type="InterPro" id="IPR011455">
    <property type="entry name" value="DUF1561"/>
</dbReference>
<dbReference type="HOGENOM" id="CLU_036280_0_0_7"/>
<name>I0ESI4_HELCM</name>
<dbReference type="KEGG" id="hcm:HCD_04445"/>
<protein>
    <submittedName>
        <fullName evidence="1">Uncharacterized protein</fullName>
    </submittedName>
</protein>
<evidence type="ECO:0000313" key="1">
    <source>
        <dbReference type="EMBL" id="AFI05903.1"/>
    </source>
</evidence>
<reference evidence="1 2" key="1">
    <citation type="journal article" date="2013" name="PLoS ONE">
        <title>Sequence Divergence and Conservation in Genomes ofHelicobacter cetorum Strains from a Dolphin and a Whale.</title>
        <authorList>
            <person name="Kersulyte D."/>
            <person name="Rossi M."/>
            <person name="Berg D.E."/>
        </authorList>
    </citation>
    <scope>NUCLEOTIDE SEQUENCE [LARGE SCALE GENOMIC DNA]</scope>
    <source>
        <strain evidence="1 2">MIT 99-5656</strain>
    </source>
</reference>
<dbReference type="EMBL" id="CP003481">
    <property type="protein sequence ID" value="AFI05903.1"/>
    <property type="molecule type" value="Genomic_DNA"/>
</dbReference>
<sequence>MADFAKNIEIVLDDKTYGLHLVFHKGEAYPVIGAVSGSITASIDSLGRIIFVHHGVHLALTAPDSVTGLYGSSTEKWDYLTFRPAVLNDDNQRFIIRDKKILTANKEFILKVYKNTLYISKNALDYYDFHLSDKSAHFLSHPSEVFNFSFKTPISWLYEEKGVVYYVESKRSALDFITEYYYNPITGHIAQYHKESGELYGLTSSSNIDTWEYIHFQPCKDEMTTKEKENNKNQFFQLLLVDNKAIILDAYGNNLRVKTYGPYWGVPYFVNPSYANQDDANTPIDYFYLDNAISDLSRFTHKSLETCSKGAPQAPILDPRLAHRKTSRELLGLGNDFQLTDAWKRRLHAIATTCIRGVVSRIGMCGVCLLQSYQIVLELLRYTDNPLQSGGALFDTRENTDPFISFTSRFPGLALALEIPGEFIRRVSDPAYMPTRAAHAHTGMSYTMLAGYQVSTTPMLDSTQFPTRLNEMLHAEAGNVWIVFVYSIDSSGRTNQMVGHALPFVRTRDGLIAIRTNTPNRTYESYAHDLFPLRDLRAILNVLTTGFNHTIRYVQLVHVDHPIANPFSQTLTCHSFAQASQ</sequence>